<evidence type="ECO:0000313" key="10">
    <source>
        <dbReference type="EMBL" id="CAG9285328.1"/>
    </source>
</evidence>
<name>A0A8J9SP76_PHATR</name>
<comment type="subcellular location">
    <subcellularLocation>
        <location evidence="2">Cytoplasm</location>
    </subcellularLocation>
    <subcellularLocation>
        <location evidence="1">Nucleus</location>
    </subcellularLocation>
</comment>
<evidence type="ECO:0000256" key="9">
    <source>
        <dbReference type="ARBA" id="ARBA00023242"/>
    </source>
</evidence>
<comment type="similarity">
    <text evidence="3">Belongs to the CNOT11 family.</text>
</comment>
<dbReference type="Proteomes" id="UP000836788">
    <property type="component" value="Chromosome 2"/>
</dbReference>
<evidence type="ECO:0000256" key="1">
    <source>
        <dbReference type="ARBA" id="ARBA00004123"/>
    </source>
</evidence>
<organism evidence="10">
    <name type="scientific">Phaeodactylum tricornutum</name>
    <name type="common">Diatom</name>
    <dbReference type="NCBI Taxonomy" id="2850"/>
    <lineage>
        <taxon>Eukaryota</taxon>
        <taxon>Sar</taxon>
        <taxon>Stramenopiles</taxon>
        <taxon>Ochrophyta</taxon>
        <taxon>Bacillariophyta</taxon>
        <taxon>Bacillariophyceae</taxon>
        <taxon>Bacillariophycidae</taxon>
        <taxon>Naviculales</taxon>
        <taxon>Phaeodactylaceae</taxon>
        <taxon>Phaeodactylum</taxon>
    </lineage>
</organism>
<evidence type="ECO:0000256" key="5">
    <source>
        <dbReference type="ARBA" id="ARBA00022490"/>
    </source>
</evidence>
<dbReference type="GO" id="GO:0005634">
    <property type="term" value="C:nucleus"/>
    <property type="evidence" value="ECO:0007669"/>
    <property type="project" value="UniProtKB-SubCell"/>
</dbReference>
<dbReference type="PANTHER" id="PTHR15975">
    <property type="entry name" value="CCR4-NOT TRANSCRIPTION COMPLEX SUBUNIT 11"/>
    <property type="match status" value="1"/>
</dbReference>
<dbReference type="GO" id="GO:0031047">
    <property type="term" value="P:regulatory ncRNA-mediated gene silencing"/>
    <property type="evidence" value="ECO:0007669"/>
    <property type="project" value="UniProtKB-KW"/>
</dbReference>
<keyword evidence="5" id="KW-0963">Cytoplasm</keyword>
<evidence type="ECO:0000256" key="7">
    <source>
        <dbReference type="ARBA" id="ARBA00023158"/>
    </source>
</evidence>
<evidence type="ECO:0000256" key="2">
    <source>
        <dbReference type="ARBA" id="ARBA00004496"/>
    </source>
</evidence>
<dbReference type="Pfam" id="PF10155">
    <property type="entry name" value="CNOT11"/>
    <property type="match status" value="1"/>
</dbReference>
<keyword evidence="6" id="KW-0805">Transcription regulation</keyword>
<gene>
    <name evidence="10" type="ORF">PTTT1_LOCUS28701</name>
</gene>
<dbReference type="AlphaFoldDB" id="A0A8J9SP76"/>
<evidence type="ECO:0000256" key="8">
    <source>
        <dbReference type="ARBA" id="ARBA00023163"/>
    </source>
</evidence>
<evidence type="ECO:0000256" key="6">
    <source>
        <dbReference type="ARBA" id="ARBA00023015"/>
    </source>
</evidence>
<protein>
    <recommendedName>
        <fullName evidence="4">CCR4-NOT transcription complex subunit 11</fullName>
    </recommendedName>
</protein>
<dbReference type="GO" id="GO:0005737">
    <property type="term" value="C:cytoplasm"/>
    <property type="evidence" value="ECO:0007669"/>
    <property type="project" value="UniProtKB-SubCell"/>
</dbReference>
<keyword evidence="9" id="KW-0539">Nucleus</keyword>
<sequence length="159" mass="18142">MALRLIEESSLTPQTLPRLVEHNPLVAHECLLRILSTAPEHDKNEYLSCLVSMDMSLHSMEVVNRLATRREALLHPEYVQLFISSCIASCENMIDRHAQNRLVRLVCVFIQSLLRNKIVQVDDIFFEVQAFCVEFSRIREAAALFKSLKESATATGNSR</sequence>
<dbReference type="GO" id="GO:0030014">
    <property type="term" value="C:CCR4-NOT complex"/>
    <property type="evidence" value="ECO:0007669"/>
    <property type="project" value="InterPro"/>
</dbReference>
<reference evidence="10" key="1">
    <citation type="submission" date="2022-02" db="EMBL/GenBank/DDBJ databases">
        <authorList>
            <person name="Giguere J D."/>
        </authorList>
    </citation>
    <scope>NUCLEOTIDE SEQUENCE</scope>
    <source>
        <strain evidence="10">CCAP 1055/1</strain>
    </source>
</reference>
<dbReference type="PANTHER" id="PTHR15975:SF0">
    <property type="entry name" value="CCR4-NOT TRANSCRIPTION COMPLEX SUBUNIT 11"/>
    <property type="match status" value="1"/>
</dbReference>
<evidence type="ECO:0000256" key="4">
    <source>
        <dbReference type="ARBA" id="ARBA00014872"/>
    </source>
</evidence>
<proteinExistence type="inferred from homology"/>
<accession>A0A8J9SP76</accession>
<evidence type="ECO:0000256" key="3">
    <source>
        <dbReference type="ARBA" id="ARBA00008030"/>
    </source>
</evidence>
<dbReference type="InterPro" id="IPR019312">
    <property type="entry name" value="CNOT11"/>
</dbReference>
<keyword evidence="8" id="KW-0804">Transcription</keyword>
<keyword evidence="7" id="KW-0943">RNA-mediated gene silencing</keyword>
<dbReference type="EMBL" id="OU594943">
    <property type="protein sequence ID" value="CAG9285328.1"/>
    <property type="molecule type" value="Genomic_DNA"/>
</dbReference>